<accession>A0AAP5H6F7</accession>
<keyword evidence="1" id="KW-0472">Membrane</keyword>
<dbReference type="RefSeq" id="WP_310143921.1">
    <property type="nucleotide sequence ID" value="NZ_JAVDTR010000015.1"/>
</dbReference>
<evidence type="ECO:0000313" key="3">
    <source>
        <dbReference type="Proteomes" id="UP001254832"/>
    </source>
</evidence>
<feature type="transmembrane region" description="Helical" evidence="1">
    <location>
        <begin position="85"/>
        <end position="104"/>
    </location>
</feature>
<sequence>MSEQMNKISNYFGAFVLGTLILLLFVGAILVTVKLFINIYRKLKGVKVSKITPCRTCGRSISNTALICPNCGENYRELNGVFDSIVMCFLLAFGFFAIGVAALTESVEWFERTFLN</sequence>
<protein>
    <recommendedName>
        <fullName evidence="4">Zinc ribbon domain-containing protein</fullName>
    </recommendedName>
</protein>
<reference evidence="2" key="1">
    <citation type="submission" date="2023-07" db="EMBL/GenBank/DDBJ databases">
        <title>Sorghum-associated microbial communities from plants grown in Nebraska, USA.</title>
        <authorList>
            <person name="Schachtman D."/>
        </authorList>
    </citation>
    <scope>NUCLEOTIDE SEQUENCE</scope>
    <source>
        <strain evidence="2">BE80</strain>
    </source>
</reference>
<name>A0AAP5H6F7_PAEAM</name>
<keyword evidence="1" id="KW-1133">Transmembrane helix</keyword>
<evidence type="ECO:0008006" key="4">
    <source>
        <dbReference type="Google" id="ProtNLM"/>
    </source>
</evidence>
<evidence type="ECO:0000313" key="2">
    <source>
        <dbReference type="EMBL" id="MDR6726070.1"/>
    </source>
</evidence>
<organism evidence="2 3">
    <name type="scientific">Paenibacillus amylolyticus</name>
    <dbReference type="NCBI Taxonomy" id="1451"/>
    <lineage>
        <taxon>Bacteria</taxon>
        <taxon>Bacillati</taxon>
        <taxon>Bacillota</taxon>
        <taxon>Bacilli</taxon>
        <taxon>Bacillales</taxon>
        <taxon>Paenibacillaceae</taxon>
        <taxon>Paenibacillus</taxon>
    </lineage>
</organism>
<evidence type="ECO:0000256" key="1">
    <source>
        <dbReference type="SAM" id="Phobius"/>
    </source>
</evidence>
<comment type="caution">
    <text evidence="2">The sequence shown here is derived from an EMBL/GenBank/DDBJ whole genome shotgun (WGS) entry which is preliminary data.</text>
</comment>
<feature type="transmembrane region" description="Helical" evidence="1">
    <location>
        <begin position="12"/>
        <end position="37"/>
    </location>
</feature>
<keyword evidence="1" id="KW-0812">Transmembrane</keyword>
<proteinExistence type="predicted"/>
<dbReference type="Proteomes" id="UP001254832">
    <property type="component" value="Unassembled WGS sequence"/>
</dbReference>
<gene>
    <name evidence="2" type="ORF">J2W91_004576</name>
</gene>
<dbReference type="EMBL" id="JAVDTR010000015">
    <property type="protein sequence ID" value="MDR6726070.1"/>
    <property type="molecule type" value="Genomic_DNA"/>
</dbReference>
<dbReference type="AlphaFoldDB" id="A0AAP5H6F7"/>